<evidence type="ECO:0000313" key="2">
    <source>
        <dbReference type="EMBL" id="VEU82699.1"/>
    </source>
</evidence>
<keyword evidence="1" id="KW-0472">Membrane</keyword>
<dbReference type="Proteomes" id="UP000290909">
    <property type="component" value="Chromosome"/>
</dbReference>
<feature type="transmembrane region" description="Helical" evidence="1">
    <location>
        <begin position="229"/>
        <end position="251"/>
    </location>
</feature>
<name>A0A449BJS3_9MOLU</name>
<organism evidence="2 3">
    <name type="scientific">Acholeplasma hippikon</name>
    <dbReference type="NCBI Taxonomy" id="264636"/>
    <lineage>
        <taxon>Bacteria</taxon>
        <taxon>Bacillati</taxon>
        <taxon>Mycoplasmatota</taxon>
        <taxon>Mollicutes</taxon>
        <taxon>Acholeplasmatales</taxon>
        <taxon>Acholeplasmataceae</taxon>
        <taxon>Acholeplasma</taxon>
    </lineage>
</organism>
<keyword evidence="1" id="KW-1133">Transmembrane helix</keyword>
<dbReference type="Pfam" id="PF12679">
    <property type="entry name" value="ABC2_membrane_2"/>
    <property type="match status" value="1"/>
</dbReference>
<feature type="transmembrane region" description="Helical" evidence="1">
    <location>
        <begin position="116"/>
        <end position="144"/>
    </location>
</feature>
<feature type="transmembrane region" description="Helical" evidence="1">
    <location>
        <begin position="186"/>
        <end position="209"/>
    </location>
</feature>
<proteinExistence type="predicted"/>
<accession>A0A449BJS3</accession>
<gene>
    <name evidence="2" type="ORF">NCTC10172_00719</name>
</gene>
<dbReference type="KEGG" id="ahk:NCTC10172_00719"/>
<evidence type="ECO:0000313" key="3">
    <source>
        <dbReference type="Proteomes" id="UP000290909"/>
    </source>
</evidence>
<keyword evidence="1" id="KW-0812">Transmembrane</keyword>
<dbReference type="EMBL" id="LR215050">
    <property type="protein sequence ID" value="VEU82699.1"/>
    <property type="molecule type" value="Genomic_DNA"/>
</dbReference>
<keyword evidence="3" id="KW-1185">Reference proteome</keyword>
<sequence>MKSFLSFFKKELLENKRSGKLVVMAILFVIFGIMNPLIAKLTPWILELLSDSMNDTGIIIGNIEVNAITSWVQFFKNIPIALIVFVIMYSSIYTVEYENNTLILLLSKGLKRSKVLLAKFLNLFLVWTVGYFICFVITYLYNAYYWDNSIAVGLISAIMMWYLFGVFIIGLMVLFSTISNKNTGVLLGVSTVTFMFYLVGLIPSISKFIPTTLMDVNKLLVGEISFNKFLPTLIITLILVIGSLAASIKVFNKKQL</sequence>
<feature type="transmembrane region" description="Helical" evidence="1">
    <location>
        <begin position="21"/>
        <end position="39"/>
    </location>
</feature>
<feature type="transmembrane region" description="Helical" evidence="1">
    <location>
        <begin position="150"/>
        <end position="174"/>
    </location>
</feature>
<dbReference type="AlphaFoldDB" id="A0A449BJS3"/>
<protein>
    <submittedName>
        <fullName evidence="2">ABC-type transport system involved in multi-copper enzyme maturation, permease component</fullName>
    </submittedName>
</protein>
<reference evidence="2 3" key="1">
    <citation type="submission" date="2019-01" db="EMBL/GenBank/DDBJ databases">
        <authorList>
            <consortium name="Pathogen Informatics"/>
        </authorList>
    </citation>
    <scope>NUCLEOTIDE SEQUENCE [LARGE SCALE GENOMIC DNA]</scope>
    <source>
        <strain evidence="2 3">NCTC10172</strain>
    </source>
</reference>
<dbReference type="GO" id="GO:0140359">
    <property type="term" value="F:ABC-type transporter activity"/>
    <property type="evidence" value="ECO:0007669"/>
    <property type="project" value="InterPro"/>
</dbReference>
<dbReference type="GO" id="GO:0005886">
    <property type="term" value="C:plasma membrane"/>
    <property type="evidence" value="ECO:0007669"/>
    <property type="project" value="UniProtKB-SubCell"/>
</dbReference>
<dbReference type="STRING" id="1408416.GCA_000702765_00083"/>
<feature type="transmembrane region" description="Helical" evidence="1">
    <location>
        <begin position="78"/>
        <end position="95"/>
    </location>
</feature>
<evidence type="ECO:0000256" key="1">
    <source>
        <dbReference type="SAM" id="Phobius"/>
    </source>
</evidence>
<dbReference type="RefSeq" id="WP_035368138.1">
    <property type="nucleotide sequence ID" value="NZ_LR215050.1"/>
</dbReference>